<dbReference type="SUPFAM" id="SSF48452">
    <property type="entry name" value="TPR-like"/>
    <property type="match status" value="1"/>
</dbReference>
<dbReference type="RefSeq" id="WP_119989493.1">
    <property type="nucleotide sequence ID" value="NZ_CP032489.1"/>
</dbReference>
<gene>
    <name evidence="1" type="ORF">D6B99_13895</name>
</gene>
<dbReference type="InterPro" id="IPR011990">
    <property type="entry name" value="TPR-like_helical_dom_sf"/>
</dbReference>
<dbReference type="EMBL" id="CP032489">
    <property type="protein sequence ID" value="AYD48598.1"/>
    <property type="molecule type" value="Genomic_DNA"/>
</dbReference>
<keyword evidence="2" id="KW-1185">Reference proteome</keyword>
<proteinExistence type="predicted"/>
<name>A0A386HRL7_9BACT</name>
<dbReference type="OrthoDB" id="1524733at2"/>
<evidence type="ECO:0000313" key="2">
    <source>
        <dbReference type="Proteomes" id="UP000266118"/>
    </source>
</evidence>
<dbReference type="Pfam" id="PF14559">
    <property type="entry name" value="TPR_19"/>
    <property type="match status" value="1"/>
</dbReference>
<reference evidence="1 2" key="1">
    <citation type="submission" date="2018-09" db="EMBL/GenBank/DDBJ databases">
        <title>Arachidicoccus sp. nov., a bacterium isolated from soil.</title>
        <authorList>
            <person name="Weon H.-Y."/>
            <person name="Kwon S.-W."/>
            <person name="Lee S.A."/>
        </authorList>
    </citation>
    <scope>NUCLEOTIDE SEQUENCE [LARGE SCALE GENOMIC DNA]</scope>
    <source>
        <strain evidence="1 2">KIS59-12</strain>
    </source>
</reference>
<evidence type="ECO:0000313" key="1">
    <source>
        <dbReference type="EMBL" id="AYD48598.1"/>
    </source>
</evidence>
<organism evidence="1 2">
    <name type="scientific">Arachidicoccus soli</name>
    <dbReference type="NCBI Taxonomy" id="2341117"/>
    <lineage>
        <taxon>Bacteria</taxon>
        <taxon>Pseudomonadati</taxon>
        <taxon>Bacteroidota</taxon>
        <taxon>Chitinophagia</taxon>
        <taxon>Chitinophagales</taxon>
        <taxon>Chitinophagaceae</taxon>
        <taxon>Arachidicoccus</taxon>
    </lineage>
</organism>
<protein>
    <submittedName>
        <fullName evidence="1">Uncharacterized protein</fullName>
    </submittedName>
</protein>
<dbReference type="Proteomes" id="UP000266118">
    <property type="component" value="Chromosome"/>
</dbReference>
<dbReference type="AlphaFoldDB" id="A0A386HRL7"/>
<sequence length="103" mass="12098">MDRVEKLLEFLNASPNDNFLRHALAMEYLKAGKEKEAQQLLEAVLKDCPEYVGSYYQLAKLLEKNGETEKAVFWYERGMEYAKKANERHTYNELQSALDELIY</sequence>
<dbReference type="Gene3D" id="1.25.40.10">
    <property type="entry name" value="Tetratricopeptide repeat domain"/>
    <property type="match status" value="1"/>
</dbReference>
<accession>A0A386HRL7</accession>
<dbReference type="KEGG" id="ark:D6B99_13895"/>